<feature type="region of interest" description="Disordered" evidence="1">
    <location>
        <begin position="10"/>
        <end position="29"/>
    </location>
</feature>
<gene>
    <name evidence="2" type="ORF">NS226_17430</name>
</gene>
<evidence type="ECO:0000313" key="3">
    <source>
        <dbReference type="Proteomes" id="UP000078272"/>
    </source>
</evidence>
<name>A0A175R6K1_9HYPH</name>
<proteinExistence type="predicted"/>
<organism evidence="2 3">
    <name type="scientific">Aureimonas ureilytica</name>
    <dbReference type="NCBI Taxonomy" id="401562"/>
    <lineage>
        <taxon>Bacteria</taxon>
        <taxon>Pseudomonadati</taxon>
        <taxon>Pseudomonadota</taxon>
        <taxon>Alphaproteobacteria</taxon>
        <taxon>Hyphomicrobiales</taxon>
        <taxon>Aurantimonadaceae</taxon>
        <taxon>Aureimonas</taxon>
    </lineage>
</organism>
<dbReference type="EMBL" id="LDPZ01000043">
    <property type="protein sequence ID" value="KTQ88029.1"/>
    <property type="molecule type" value="Genomic_DNA"/>
</dbReference>
<dbReference type="Proteomes" id="UP000078272">
    <property type="component" value="Unassembled WGS sequence"/>
</dbReference>
<dbReference type="AlphaFoldDB" id="A0A175R6K1"/>
<protein>
    <submittedName>
        <fullName evidence="2">Uncharacterized protein</fullName>
    </submittedName>
</protein>
<accession>A0A175R6K1</accession>
<sequence length="86" mass="9094">MPFLDVPVRSVMPPSQEAQTAKPVSRIGPVTTRGASARGFLAFSVAWTASKSARSMIGGTAMMMCSAAGFCRSVFDSRLLKTHSPT</sequence>
<comment type="caution">
    <text evidence="2">The sequence shown here is derived from an EMBL/GenBank/DDBJ whole genome shotgun (WGS) entry which is preliminary data.</text>
</comment>
<dbReference type="PATRIC" id="fig|401562.3.peg.3421"/>
<reference evidence="2 3" key="1">
    <citation type="journal article" date="2016" name="Front. Microbiol.">
        <title>Genomic Resource of Rice Seed Associated Bacteria.</title>
        <authorList>
            <person name="Midha S."/>
            <person name="Bansal K."/>
            <person name="Sharma S."/>
            <person name="Kumar N."/>
            <person name="Patil P.P."/>
            <person name="Chaudhry V."/>
            <person name="Patil P.B."/>
        </authorList>
    </citation>
    <scope>NUCLEOTIDE SEQUENCE [LARGE SCALE GENOMIC DNA]</scope>
    <source>
        <strain evidence="2 3">NS226</strain>
    </source>
</reference>
<evidence type="ECO:0000313" key="2">
    <source>
        <dbReference type="EMBL" id="KTQ88029.1"/>
    </source>
</evidence>
<evidence type="ECO:0000256" key="1">
    <source>
        <dbReference type="SAM" id="MobiDB-lite"/>
    </source>
</evidence>